<reference evidence="2" key="1">
    <citation type="submission" date="2023-06" db="EMBL/GenBank/DDBJ databases">
        <title>Genome-scale phylogeny and comparative genomics of the fungal order Sordariales.</title>
        <authorList>
            <consortium name="Lawrence Berkeley National Laboratory"/>
            <person name="Hensen N."/>
            <person name="Bonometti L."/>
            <person name="Westerberg I."/>
            <person name="Brannstrom I.O."/>
            <person name="Guillou S."/>
            <person name="Cros-Aarteil S."/>
            <person name="Calhoun S."/>
            <person name="Haridas S."/>
            <person name="Kuo A."/>
            <person name="Mondo S."/>
            <person name="Pangilinan J."/>
            <person name="Riley R."/>
            <person name="LaButti K."/>
            <person name="Andreopoulos B."/>
            <person name="Lipzen A."/>
            <person name="Chen C."/>
            <person name="Yanf M."/>
            <person name="Daum C."/>
            <person name="Ng V."/>
            <person name="Clum A."/>
            <person name="Steindorff A."/>
            <person name="Ohm R."/>
            <person name="Martin F."/>
            <person name="Silar P."/>
            <person name="Natvig D."/>
            <person name="Lalanne C."/>
            <person name="Gautier V."/>
            <person name="Ament-velasquez S.L."/>
            <person name="Kruys A."/>
            <person name="Hutchinson M.I."/>
            <person name="Powell A.J."/>
            <person name="Barry K."/>
            <person name="Miller A.N."/>
            <person name="Grigoriev I.V."/>
            <person name="Debuchy R."/>
            <person name="Gladieux P."/>
            <person name="Thoren M.H."/>
            <person name="Johannesson H."/>
        </authorList>
    </citation>
    <scope>NUCLEOTIDE SEQUENCE</scope>
    <source>
        <strain evidence="2">SMH2392-1A</strain>
    </source>
</reference>
<evidence type="ECO:0000313" key="3">
    <source>
        <dbReference type="Proteomes" id="UP001172101"/>
    </source>
</evidence>
<accession>A0AA40E4I2</accession>
<organism evidence="2 3">
    <name type="scientific">Lasiosphaeria miniovina</name>
    <dbReference type="NCBI Taxonomy" id="1954250"/>
    <lineage>
        <taxon>Eukaryota</taxon>
        <taxon>Fungi</taxon>
        <taxon>Dikarya</taxon>
        <taxon>Ascomycota</taxon>
        <taxon>Pezizomycotina</taxon>
        <taxon>Sordariomycetes</taxon>
        <taxon>Sordariomycetidae</taxon>
        <taxon>Sordariales</taxon>
        <taxon>Lasiosphaeriaceae</taxon>
        <taxon>Lasiosphaeria</taxon>
    </lineage>
</organism>
<sequence length="158" mass="16913">MHRRRQLLTSASCHWLVSSLFPSSHSYSFFPKEISPTSKAFLSPDHHSPPLAELALHFFRGGGGVEETYVSPPRLFLPRGSVLDFAAGCTPANLRCPRAQNHRDGVLPTSLKPQPAPAASPWVLPAQQPPTANHAPPPISASPACLLPLPLPPAPSSP</sequence>
<protein>
    <submittedName>
        <fullName evidence="2">Uncharacterized protein</fullName>
    </submittedName>
</protein>
<proteinExistence type="predicted"/>
<dbReference type="EMBL" id="JAUIRO010000002">
    <property type="protein sequence ID" value="KAK0727819.1"/>
    <property type="molecule type" value="Genomic_DNA"/>
</dbReference>
<evidence type="ECO:0000313" key="2">
    <source>
        <dbReference type="EMBL" id="KAK0727819.1"/>
    </source>
</evidence>
<dbReference type="GeneID" id="85316705"/>
<feature type="region of interest" description="Disordered" evidence="1">
    <location>
        <begin position="99"/>
        <end position="139"/>
    </location>
</feature>
<comment type="caution">
    <text evidence="2">The sequence shown here is derived from an EMBL/GenBank/DDBJ whole genome shotgun (WGS) entry which is preliminary data.</text>
</comment>
<dbReference type="AlphaFoldDB" id="A0AA40E4I2"/>
<name>A0AA40E4I2_9PEZI</name>
<gene>
    <name evidence="2" type="ORF">B0T26DRAFT_146110</name>
</gene>
<keyword evidence="3" id="KW-1185">Reference proteome</keyword>
<dbReference type="RefSeq" id="XP_060300674.1">
    <property type="nucleotide sequence ID" value="XM_060433434.1"/>
</dbReference>
<dbReference type="Proteomes" id="UP001172101">
    <property type="component" value="Unassembled WGS sequence"/>
</dbReference>
<evidence type="ECO:0000256" key="1">
    <source>
        <dbReference type="SAM" id="MobiDB-lite"/>
    </source>
</evidence>